<evidence type="ECO:0000256" key="1">
    <source>
        <dbReference type="SAM" id="Phobius"/>
    </source>
</evidence>
<organism evidence="2 3">
    <name type="scientific">Rhodalgimonas zhirmunskyi</name>
    <dbReference type="NCBI Taxonomy" id="2964767"/>
    <lineage>
        <taxon>Bacteria</taxon>
        <taxon>Pseudomonadati</taxon>
        <taxon>Pseudomonadota</taxon>
        <taxon>Alphaproteobacteria</taxon>
        <taxon>Rhodobacterales</taxon>
        <taxon>Roseobacteraceae</taxon>
        <taxon>Rhodalgimonas</taxon>
    </lineage>
</organism>
<dbReference type="RefSeq" id="WP_317627438.1">
    <property type="nucleotide sequence ID" value="NZ_JANFFA010000006.1"/>
</dbReference>
<keyword evidence="1" id="KW-1133">Transmembrane helix</keyword>
<proteinExistence type="predicted"/>
<feature type="transmembrane region" description="Helical" evidence="1">
    <location>
        <begin position="46"/>
        <end position="65"/>
    </location>
</feature>
<reference evidence="2" key="2">
    <citation type="submission" date="2023-04" db="EMBL/GenBank/DDBJ databases">
        <title>'Rhodoalgimonas zhirmunskyi' gen. nov., isolated from a red alga.</title>
        <authorList>
            <person name="Nedashkovskaya O.I."/>
            <person name="Otstavnykh N.Y."/>
            <person name="Bystritskaya E.P."/>
            <person name="Balabanova L.A."/>
            <person name="Isaeva M.P."/>
        </authorList>
    </citation>
    <scope>NUCLEOTIDE SEQUENCE</scope>
    <source>
        <strain evidence="2">10Alg 79</strain>
    </source>
</reference>
<dbReference type="EMBL" id="JANFFA010000006">
    <property type="protein sequence ID" value="MDQ2095816.1"/>
    <property type="molecule type" value="Genomic_DNA"/>
</dbReference>
<keyword evidence="1" id="KW-0812">Transmembrane</keyword>
<gene>
    <name evidence="2" type="ORF">NOI20_16980</name>
</gene>
<sequence length="168" mass="18625">MRVWKHTDHTLIVEDTPWIFGLVLIIMFMVFASIGIGLIASGEWMGLMFLLIGLTVIPGVAFLLIQRVQVVFYRPEGWVEIRRINLLKGRQTIRHKLDEISRAIVQTSSSGKGTTYRVALVIDHGQSAGTHPLTTVYSNVGKHHNVADAINAWLSPDQQAKAAPPFGA</sequence>
<name>A0AAJ1UGT9_9RHOB</name>
<comment type="caution">
    <text evidence="2">The sequence shown here is derived from an EMBL/GenBank/DDBJ whole genome shotgun (WGS) entry which is preliminary data.</text>
</comment>
<protein>
    <submittedName>
        <fullName evidence="2">Uncharacterized protein</fullName>
    </submittedName>
</protein>
<keyword evidence="3" id="KW-1185">Reference proteome</keyword>
<accession>A0AAJ1UGT9</accession>
<dbReference type="Proteomes" id="UP001227162">
    <property type="component" value="Unassembled WGS sequence"/>
</dbReference>
<keyword evidence="1" id="KW-0472">Membrane</keyword>
<evidence type="ECO:0000313" key="2">
    <source>
        <dbReference type="EMBL" id="MDQ2095816.1"/>
    </source>
</evidence>
<reference evidence="2" key="1">
    <citation type="submission" date="2022-07" db="EMBL/GenBank/DDBJ databases">
        <authorList>
            <person name="Otstavnykh N."/>
            <person name="Isaeva M."/>
            <person name="Bystritskaya E."/>
        </authorList>
    </citation>
    <scope>NUCLEOTIDE SEQUENCE</scope>
    <source>
        <strain evidence="2">10Alg 79</strain>
    </source>
</reference>
<dbReference type="AlphaFoldDB" id="A0AAJ1UGT9"/>
<evidence type="ECO:0000313" key="3">
    <source>
        <dbReference type="Proteomes" id="UP001227162"/>
    </source>
</evidence>
<feature type="transmembrane region" description="Helical" evidence="1">
    <location>
        <begin position="20"/>
        <end position="40"/>
    </location>
</feature>